<keyword evidence="3" id="KW-0697">Rotamase</keyword>
<dbReference type="GO" id="GO:0003755">
    <property type="term" value="F:peptidyl-prolyl cis-trans isomerase activity"/>
    <property type="evidence" value="ECO:0007669"/>
    <property type="project" value="UniProtKB-KW"/>
</dbReference>
<gene>
    <name evidence="6" type="ORF">NMOB1V02_LOCUS821</name>
</gene>
<evidence type="ECO:0000256" key="1">
    <source>
        <dbReference type="ARBA" id="ARBA00022737"/>
    </source>
</evidence>
<keyword evidence="1" id="KW-0677">Repeat</keyword>
<keyword evidence="7" id="KW-1185">Reference proteome</keyword>
<dbReference type="GO" id="GO:0005740">
    <property type="term" value="C:mitochondrial envelope"/>
    <property type="evidence" value="ECO:0007669"/>
    <property type="project" value="TreeGrafter"/>
</dbReference>
<keyword evidence="2" id="KW-0802">TPR repeat</keyword>
<dbReference type="EC" id="5.2.1.8" evidence="3"/>
<dbReference type="PROSITE" id="PS50059">
    <property type="entry name" value="FKBP_PPIASE"/>
    <property type="match status" value="1"/>
</dbReference>
<dbReference type="GO" id="GO:0044183">
    <property type="term" value="F:protein folding chaperone"/>
    <property type="evidence" value="ECO:0007669"/>
    <property type="project" value="TreeGrafter"/>
</dbReference>
<reference evidence="6" key="1">
    <citation type="submission" date="2020-11" db="EMBL/GenBank/DDBJ databases">
        <authorList>
            <person name="Tran Van P."/>
        </authorList>
    </citation>
    <scope>NUCLEOTIDE SEQUENCE</scope>
</reference>
<accession>A0A7R9BE93</accession>
<feature type="domain" description="PPIase FKBP-type" evidence="5">
    <location>
        <begin position="167"/>
        <end position="254"/>
    </location>
</feature>
<feature type="compositionally biased region" description="Basic and acidic residues" evidence="4">
    <location>
        <begin position="408"/>
        <end position="440"/>
    </location>
</feature>
<dbReference type="AlphaFoldDB" id="A0A7R9BE93"/>
<dbReference type="Gene3D" id="3.10.50.40">
    <property type="match status" value="1"/>
</dbReference>
<dbReference type="Proteomes" id="UP000678499">
    <property type="component" value="Unassembled WGS sequence"/>
</dbReference>
<evidence type="ECO:0000256" key="2">
    <source>
        <dbReference type="ARBA" id="ARBA00022803"/>
    </source>
</evidence>
<dbReference type="SMART" id="SM00028">
    <property type="entry name" value="TPR"/>
    <property type="match status" value="3"/>
</dbReference>
<sequence length="459" mass="50872">MSDILIDDPIEIVQPPASDVSDCGSVSTVSEKLASLDSALDLVGDCDESAVDEKNNVFEDFESTPGASSFELGKSPLTVDNEGTKQPASSSCLNESTVPAFDQPQVIPSAMTESQEWEKIDEGDLNGKSAITNDEVEEQEYEDILGSGQILKKVLKVGVDDIRPKRGNRVVVTVLGKLDQADDDAYVEEYVEREVYIGDLEINQGLDLILPLMCKGETAEAVIKPRFAYGDLGLEQTIPKNATLRYTIILKDFYEEDSESLSKSDRLRIGNAKRERGNFWFVRQAYASAVQLYRRALEYLDENDSDSADQGDQESEGLMKTILEDRLKVNNNLAAAQFKLGAFDAALRSVDNVLRCQPDNVKALCRKSKILIALNDTDEAYSAIKKAAALCPDDKAIAAELSQLASKKKAEEQRERDLYKKMLKEHTSNPDVKQRPREENSSWLNRKPNFEAASGCEET</sequence>
<evidence type="ECO:0000256" key="4">
    <source>
        <dbReference type="SAM" id="MobiDB-lite"/>
    </source>
</evidence>
<organism evidence="6">
    <name type="scientific">Notodromas monacha</name>
    <dbReference type="NCBI Taxonomy" id="399045"/>
    <lineage>
        <taxon>Eukaryota</taxon>
        <taxon>Metazoa</taxon>
        <taxon>Ecdysozoa</taxon>
        <taxon>Arthropoda</taxon>
        <taxon>Crustacea</taxon>
        <taxon>Oligostraca</taxon>
        <taxon>Ostracoda</taxon>
        <taxon>Podocopa</taxon>
        <taxon>Podocopida</taxon>
        <taxon>Cypridocopina</taxon>
        <taxon>Cypridoidea</taxon>
        <taxon>Cyprididae</taxon>
        <taxon>Notodromas</taxon>
    </lineage>
</organism>
<evidence type="ECO:0000313" key="6">
    <source>
        <dbReference type="EMBL" id="CAD7272910.1"/>
    </source>
</evidence>
<dbReference type="GO" id="GO:0016020">
    <property type="term" value="C:membrane"/>
    <property type="evidence" value="ECO:0007669"/>
    <property type="project" value="TreeGrafter"/>
</dbReference>
<dbReference type="EMBL" id="OA882111">
    <property type="protein sequence ID" value="CAD7272910.1"/>
    <property type="molecule type" value="Genomic_DNA"/>
</dbReference>
<dbReference type="PANTHER" id="PTHR46512">
    <property type="entry name" value="PEPTIDYLPROLYL ISOMERASE"/>
    <property type="match status" value="1"/>
</dbReference>
<protein>
    <recommendedName>
        <fullName evidence="3">peptidylprolyl isomerase</fullName>
        <ecNumber evidence="3">5.2.1.8</ecNumber>
    </recommendedName>
</protein>
<dbReference type="OrthoDB" id="8191639at2759"/>
<dbReference type="EMBL" id="CAJPEX010000074">
    <property type="protein sequence ID" value="CAG0913062.1"/>
    <property type="molecule type" value="Genomic_DNA"/>
</dbReference>
<dbReference type="Gene3D" id="1.25.40.10">
    <property type="entry name" value="Tetratricopeptide repeat domain"/>
    <property type="match status" value="1"/>
</dbReference>
<dbReference type="InterPro" id="IPR001179">
    <property type="entry name" value="PPIase_FKBP_dom"/>
</dbReference>
<evidence type="ECO:0000259" key="5">
    <source>
        <dbReference type="PROSITE" id="PS50059"/>
    </source>
</evidence>
<dbReference type="SUPFAM" id="SSF48452">
    <property type="entry name" value="TPR-like"/>
    <property type="match status" value="1"/>
</dbReference>
<evidence type="ECO:0000313" key="7">
    <source>
        <dbReference type="Proteomes" id="UP000678499"/>
    </source>
</evidence>
<dbReference type="PANTHER" id="PTHR46512:SF1">
    <property type="entry name" value="PEPTIDYLPROLYL ISOMERASE"/>
    <property type="match status" value="1"/>
</dbReference>
<dbReference type="GO" id="GO:0012505">
    <property type="term" value="C:endomembrane system"/>
    <property type="evidence" value="ECO:0007669"/>
    <property type="project" value="TreeGrafter"/>
</dbReference>
<proteinExistence type="predicted"/>
<feature type="region of interest" description="Disordered" evidence="4">
    <location>
        <begin position="60"/>
        <end position="96"/>
    </location>
</feature>
<dbReference type="InterPro" id="IPR019734">
    <property type="entry name" value="TPR_rpt"/>
</dbReference>
<dbReference type="InterPro" id="IPR046357">
    <property type="entry name" value="PPIase_dom_sf"/>
</dbReference>
<dbReference type="GO" id="GO:0043066">
    <property type="term" value="P:negative regulation of apoptotic process"/>
    <property type="evidence" value="ECO:0007669"/>
    <property type="project" value="TreeGrafter"/>
</dbReference>
<name>A0A7R9BE93_9CRUS</name>
<feature type="region of interest" description="Disordered" evidence="4">
    <location>
        <begin position="405"/>
        <end position="459"/>
    </location>
</feature>
<dbReference type="InterPro" id="IPR011990">
    <property type="entry name" value="TPR-like_helical_dom_sf"/>
</dbReference>
<dbReference type="SUPFAM" id="SSF54534">
    <property type="entry name" value="FKBP-like"/>
    <property type="match status" value="1"/>
</dbReference>
<dbReference type="InterPro" id="IPR050754">
    <property type="entry name" value="FKBP4/5/8-like"/>
</dbReference>
<evidence type="ECO:0000256" key="3">
    <source>
        <dbReference type="PROSITE-ProRule" id="PRU00277"/>
    </source>
</evidence>
<keyword evidence="3" id="KW-0413">Isomerase</keyword>
<comment type="catalytic activity">
    <reaction evidence="3">
        <text>[protein]-peptidylproline (omega=180) = [protein]-peptidylproline (omega=0)</text>
        <dbReference type="Rhea" id="RHEA:16237"/>
        <dbReference type="Rhea" id="RHEA-COMP:10747"/>
        <dbReference type="Rhea" id="RHEA-COMP:10748"/>
        <dbReference type="ChEBI" id="CHEBI:83833"/>
        <dbReference type="ChEBI" id="CHEBI:83834"/>
        <dbReference type="EC" id="5.2.1.8"/>
    </reaction>
</comment>
<dbReference type="Pfam" id="PF00254">
    <property type="entry name" value="FKBP_C"/>
    <property type="match status" value="1"/>
</dbReference>
<feature type="compositionally biased region" description="Polar residues" evidence="4">
    <location>
        <begin position="84"/>
        <end position="96"/>
    </location>
</feature>
<dbReference type="GO" id="GO:0005829">
    <property type="term" value="C:cytosol"/>
    <property type="evidence" value="ECO:0007669"/>
    <property type="project" value="TreeGrafter"/>
</dbReference>